<proteinExistence type="inferred from homology"/>
<dbReference type="SUPFAM" id="SSF46785">
    <property type="entry name" value="Winged helix' DNA-binding domain"/>
    <property type="match status" value="1"/>
</dbReference>
<dbReference type="Gene3D" id="1.10.10.10">
    <property type="entry name" value="Winged helix-like DNA-binding domain superfamily/Winged helix DNA-binding domain"/>
    <property type="match status" value="1"/>
</dbReference>
<sequence length="119" mass="13105">MAGGERRAAGALEAEVMTVLQRAGRPLNAADVQSLLADDLAYTTVVTILTRMHAKGLLTREKDGRSFRYAPVSDEPGLVARRMHRTMAAEPDRQAVLARFVDSLSDQDEQLLRDLLDGR</sequence>
<organism evidence="5 6">
    <name type="scientific">Actinoallomurus iriomotensis</name>
    <dbReference type="NCBI Taxonomy" id="478107"/>
    <lineage>
        <taxon>Bacteria</taxon>
        <taxon>Bacillati</taxon>
        <taxon>Actinomycetota</taxon>
        <taxon>Actinomycetes</taxon>
        <taxon>Streptosporangiales</taxon>
        <taxon>Thermomonosporaceae</taxon>
        <taxon>Actinoallomurus</taxon>
    </lineage>
</organism>
<dbReference type="Pfam" id="PF03965">
    <property type="entry name" value="Penicillinase_R"/>
    <property type="match status" value="1"/>
</dbReference>
<comment type="similarity">
    <text evidence="1">Belongs to the BlaI transcriptional regulatory family.</text>
</comment>
<evidence type="ECO:0000313" key="6">
    <source>
        <dbReference type="Proteomes" id="UP001165074"/>
    </source>
</evidence>
<dbReference type="InterPro" id="IPR036388">
    <property type="entry name" value="WH-like_DNA-bd_sf"/>
</dbReference>
<accession>A0A9W6S1F6</accession>
<dbReference type="GO" id="GO:0003677">
    <property type="term" value="F:DNA binding"/>
    <property type="evidence" value="ECO:0007669"/>
    <property type="project" value="UniProtKB-KW"/>
</dbReference>
<evidence type="ECO:0000256" key="3">
    <source>
        <dbReference type="ARBA" id="ARBA00023125"/>
    </source>
</evidence>
<dbReference type="InterPro" id="IPR005650">
    <property type="entry name" value="BlaI_family"/>
</dbReference>
<protein>
    <recommendedName>
        <fullName evidence="7">Transcriptional regulator</fullName>
    </recommendedName>
</protein>
<dbReference type="Proteomes" id="UP001165074">
    <property type="component" value="Unassembled WGS sequence"/>
</dbReference>
<evidence type="ECO:0000313" key="5">
    <source>
        <dbReference type="EMBL" id="GLY85669.1"/>
    </source>
</evidence>
<keyword evidence="4" id="KW-0804">Transcription</keyword>
<evidence type="ECO:0000256" key="1">
    <source>
        <dbReference type="ARBA" id="ARBA00011046"/>
    </source>
</evidence>
<reference evidence="5" key="1">
    <citation type="submission" date="2023-03" db="EMBL/GenBank/DDBJ databases">
        <title>Actinoallomurus iriomotensis NBRC 103684.</title>
        <authorList>
            <person name="Ichikawa N."/>
            <person name="Sato H."/>
            <person name="Tonouchi N."/>
        </authorList>
    </citation>
    <scope>NUCLEOTIDE SEQUENCE</scope>
    <source>
        <strain evidence="5">NBRC 103684</strain>
    </source>
</reference>
<comment type="caution">
    <text evidence="5">The sequence shown here is derived from an EMBL/GenBank/DDBJ whole genome shotgun (WGS) entry which is preliminary data.</text>
</comment>
<dbReference type="AlphaFoldDB" id="A0A9W6S1F6"/>
<dbReference type="InterPro" id="IPR036390">
    <property type="entry name" value="WH_DNA-bd_sf"/>
</dbReference>
<keyword evidence="6" id="KW-1185">Reference proteome</keyword>
<gene>
    <name evidence="5" type="ORF">Airi02_035980</name>
</gene>
<evidence type="ECO:0008006" key="7">
    <source>
        <dbReference type="Google" id="ProtNLM"/>
    </source>
</evidence>
<keyword evidence="3" id="KW-0238">DNA-binding</keyword>
<name>A0A9W6S1F6_9ACTN</name>
<evidence type="ECO:0000256" key="4">
    <source>
        <dbReference type="ARBA" id="ARBA00023163"/>
    </source>
</evidence>
<dbReference type="EMBL" id="BSTK01000004">
    <property type="protein sequence ID" value="GLY85669.1"/>
    <property type="molecule type" value="Genomic_DNA"/>
</dbReference>
<evidence type="ECO:0000256" key="2">
    <source>
        <dbReference type="ARBA" id="ARBA00023015"/>
    </source>
</evidence>
<dbReference type="RefSeq" id="WP_285572729.1">
    <property type="nucleotide sequence ID" value="NZ_BSTK01000004.1"/>
</dbReference>
<dbReference type="GO" id="GO:0045892">
    <property type="term" value="P:negative regulation of DNA-templated transcription"/>
    <property type="evidence" value="ECO:0007669"/>
    <property type="project" value="InterPro"/>
</dbReference>
<keyword evidence="2" id="KW-0805">Transcription regulation</keyword>